<dbReference type="Pfam" id="PF18846">
    <property type="entry name" value="baeRF_family5"/>
    <property type="match status" value="1"/>
</dbReference>
<proteinExistence type="predicted"/>
<accession>A0A1H3H008</accession>
<dbReference type="EMBL" id="FNPI01000001">
    <property type="protein sequence ID" value="SDY08670.1"/>
    <property type="molecule type" value="Genomic_DNA"/>
</dbReference>
<evidence type="ECO:0008006" key="3">
    <source>
        <dbReference type="Google" id="ProtNLM"/>
    </source>
</evidence>
<dbReference type="Proteomes" id="UP000198935">
    <property type="component" value="Unassembled WGS sequence"/>
</dbReference>
<dbReference type="InterPro" id="IPR040983">
    <property type="entry name" value="Bact_RF_family5"/>
</dbReference>
<protein>
    <recommendedName>
        <fullName evidence="3">Protein required for attachment to host cells</fullName>
    </recommendedName>
</protein>
<dbReference type="AlphaFoldDB" id="A0A1H3H008"/>
<sequence>MTLLNDLRELKNFQCQEGKCVLSLYLNTDRADQDQQKGEWKIRLKNGLKRLEQYLTVAGKETELKSYKRLRKKVEKEIVGNQPLLQKSVIIFASDVQNLWSVHYLNIPVETSFHWEKNPVLDQIIRLNEKYPKSGIILPNLDEIKIYETDLGEIVDTKVFCFDPEAEDWRLKQGASSSERTASSAMHVDDYQRRFAENLQRFYRKVAVTIEKMKDENQWEALYLIGDAECTRSLQSLLRIKIDGAVYKNLNNFDSSKVLEQVYH</sequence>
<evidence type="ECO:0000313" key="1">
    <source>
        <dbReference type="EMBL" id="SDY08670.1"/>
    </source>
</evidence>
<dbReference type="STRING" id="1503961.SAMN05421736_101330"/>
<keyword evidence="2" id="KW-1185">Reference proteome</keyword>
<dbReference type="OrthoDB" id="5241360at2"/>
<evidence type="ECO:0000313" key="2">
    <source>
        <dbReference type="Proteomes" id="UP000198935"/>
    </source>
</evidence>
<name>A0A1H3H008_9BACI</name>
<reference evidence="2" key="1">
    <citation type="submission" date="2016-10" db="EMBL/GenBank/DDBJ databases">
        <authorList>
            <person name="Varghese N."/>
            <person name="Submissions S."/>
        </authorList>
    </citation>
    <scope>NUCLEOTIDE SEQUENCE [LARGE SCALE GENOMIC DNA]</scope>
    <source>
        <strain evidence="2">SP</strain>
    </source>
</reference>
<gene>
    <name evidence="1" type="ORF">SAMN05421736_101330</name>
</gene>
<organism evidence="1 2">
    <name type="scientific">Evansella caseinilytica</name>
    <dbReference type="NCBI Taxonomy" id="1503961"/>
    <lineage>
        <taxon>Bacteria</taxon>
        <taxon>Bacillati</taxon>
        <taxon>Bacillota</taxon>
        <taxon>Bacilli</taxon>
        <taxon>Bacillales</taxon>
        <taxon>Bacillaceae</taxon>
        <taxon>Evansella</taxon>
    </lineage>
</organism>